<name>A0A9P9AGW1_9HYPO</name>
<dbReference type="AlphaFoldDB" id="A0A9P9AGW1"/>
<dbReference type="Proteomes" id="UP000777438">
    <property type="component" value="Unassembled WGS sequence"/>
</dbReference>
<dbReference type="EMBL" id="JAGPYM010000163">
    <property type="protein sequence ID" value="KAH6866055.1"/>
    <property type="molecule type" value="Genomic_DNA"/>
</dbReference>
<evidence type="ECO:0000313" key="1">
    <source>
        <dbReference type="EMBL" id="KAH6866055.1"/>
    </source>
</evidence>
<gene>
    <name evidence="1" type="ORF">B0T10DRAFT_576354</name>
</gene>
<comment type="caution">
    <text evidence="1">The sequence shown here is derived from an EMBL/GenBank/DDBJ whole genome shotgun (WGS) entry which is preliminary data.</text>
</comment>
<protein>
    <submittedName>
        <fullName evidence="1">Uncharacterized protein</fullName>
    </submittedName>
</protein>
<sequence>MSLTHLQLIPADNVSALYYEDTKTLVLKASGTQVDITRDIHFHRLPWPGALRFKLQGLVGPIIRNSSPFSARSNFKIDLPSRVFPSNTAVIDTANKKGLVVPITYILKDGSEDTNISAKGDAPSDLPEVKETASDDEIVALFKEPFTIKQSDAFKGEGGSINISFDKTFLVLTDAAIYDGKIEWTFNSQQTGNTEVSVYLPGGPVTPSTLASFSVTPANGTNSSKKDAGPVGIPLSWDGVINIGYDLIRDQYPDAKLYEVDAKPATSEPVSTEWGLVQNRIVCGLPDNKTAIIQSHGWDSFGPVEVIDAPWLDDIAIRWPVPLDIHEAFVILRSSGYEEPVWAVTLRQPLYPGIDQPFYIFNIGSQFIAVGIRDKQIHKFGPTGREY</sequence>
<evidence type="ECO:0000313" key="2">
    <source>
        <dbReference type="Proteomes" id="UP000777438"/>
    </source>
</evidence>
<reference evidence="1 2" key="1">
    <citation type="journal article" date="2021" name="Nat. Commun.">
        <title>Genetic determinants of endophytism in the Arabidopsis root mycobiome.</title>
        <authorList>
            <person name="Mesny F."/>
            <person name="Miyauchi S."/>
            <person name="Thiergart T."/>
            <person name="Pickel B."/>
            <person name="Atanasova L."/>
            <person name="Karlsson M."/>
            <person name="Huettel B."/>
            <person name="Barry K.W."/>
            <person name="Haridas S."/>
            <person name="Chen C."/>
            <person name="Bauer D."/>
            <person name="Andreopoulos W."/>
            <person name="Pangilinan J."/>
            <person name="LaButti K."/>
            <person name="Riley R."/>
            <person name="Lipzen A."/>
            <person name="Clum A."/>
            <person name="Drula E."/>
            <person name="Henrissat B."/>
            <person name="Kohler A."/>
            <person name="Grigoriev I.V."/>
            <person name="Martin F.M."/>
            <person name="Hacquard S."/>
        </authorList>
    </citation>
    <scope>NUCLEOTIDE SEQUENCE [LARGE SCALE GENOMIC DNA]</scope>
    <source>
        <strain evidence="1 2">MPI-CAGE-CH-0241</strain>
    </source>
</reference>
<organism evidence="1 2">
    <name type="scientific">Thelonectria olida</name>
    <dbReference type="NCBI Taxonomy" id="1576542"/>
    <lineage>
        <taxon>Eukaryota</taxon>
        <taxon>Fungi</taxon>
        <taxon>Dikarya</taxon>
        <taxon>Ascomycota</taxon>
        <taxon>Pezizomycotina</taxon>
        <taxon>Sordariomycetes</taxon>
        <taxon>Hypocreomycetidae</taxon>
        <taxon>Hypocreales</taxon>
        <taxon>Nectriaceae</taxon>
        <taxon>Thelonectria</taxon>
    </lineage>
</organism>
<accession>A0A9P9AGW1</accession>
<proteinExistence type="predicted"/>
<keyword evidence="2" id="KW-1185">Reference proteome</keyword>
<dbReference type="OrthoDB" id="5402897at2759"/>